<dbReference type="InterPro" id="IPR043128">
    <property type="entry name" value="Rev_trsase/Diguanyl_cyclase"/>
</dbReference>
<dbReference type="InterPro" id="IPR029787">
    <property type="entry name" value="Nucleotide_cyclase"/>
</dbReference>
<protein>
    <submittedName>
        <fullName evidence="5">EAL/GGDEF domain-containing protein</fullName>
    </submittedName>
</protein>
<feature type="domain" description="GGDEF" evidence="4">
    <location>
        <begin position="365"/>
        <end position="498"/>
    </location>
</feature>
<dbReference type="EMBL" id="FCNW02000016">
    <property type="protein sequence ID" value="SAL43524.1"/>
    <property type="molecule type" value="Genomic_DNA"/>
</dbReference>
<dbReference type="SMART" id="SM00052">
    <property type="entry name" value="EAL"/>
    <property type="match status" value="1"/>
</dbReference>
<dbReference type="RefSeq" id="WP_235007649.1">
    <property type="nucleotide sequence ID" value="NZ_FCNW02000016.1"/>
</dbReference>
<keyword evidence="6" id="KW-1185">Reference proteome</keyword>
<feature type="region of interest" description="Disordered" evidence="1">
    <location>
        <begin position="769"/>
        <end position="792"/>
    </location>
</feature>
<dbReference type="CDD" id="cd12915">
    <property type="entry name" value="PDC2_DGC_like"/>
    <property type="match status" value="1"/>
</dbReference>
<dbReference type="Proteomes" id="UP000054977">
    <property type="component" value="Unassembled WGS sequence"/>
</dbReference>
<dbReference type="InterPro" id="IPR052155">
    <property type="entry name" value="Biofilm_reg_signaling"/>
</dbReference>
<feature type="region of interest" description="Disordered" evidence="1">
    <location>
        <begin position="212"/>
        <end position="241"/>
    </location>
</feature>
<feature type="domain" description="EAL" evidence="3">
    <location>
        <begin position="507"/>
        <end position="761"/>
    </location>
</feature>
<organism evidence="5 6">
    <name type="scientific">Caballeronia humi</name>
    <dbReference type="NCBI Taxonomy" id="326474"/>
    <lineage>
        <taxon>Bacteria</taxon>
        <taxon>Pseudomonadati</taxon>
        <taxon>Pseudomonadota</taxon>
        <taxon>Betaproteobacteria</taxon>
        <taxon>Burkholderiales</taxon>
        <taxon>Burkholderiaceae</taxon>
        <taxon>Caballeronia</taxon>
    </lineage>
</organism>
<dbReference type="CDD" id="cd12914">
    <property type="entry name" value="PDC1_DGC_like"/>
    <property type="match status" value="1"/>
</dbReference>
<comment type="caution">
    <text evidence="5">The sequence shown here is derived from an EMBL/GenBank/DDBJ whole genome shotgun (WGS) entry which is preliminary data.</text>
</comment>
<evidence type="ECO:0000259" key="3">
    <source>
        <dbReference type="PROSITE" id="PS50883"/>
    </source>
</evidence>
<dbReference type="NCBIfam" id="TIGR00254">
    <property type="entry name" value="GGDEF"/>
    <property type="match status" value="1"/>
</dbReference>
<evidence type="ECO:0000256" key="2">
    <source>
        <dbReference type="SAM" id="Phobius"/>
    </source>
</evidence>
<evidence type="ECO:0000313" key="6">
    <source>
        <dbReference type="Proteomes" id="UP000054977"/>
    </source>
</evidence>
<keyword evidence="2" id="KW-0812">Transmembrane</keyword>
<evidence type="ECO:0000259" key="4">
    <source>
        <dbReference type="PROSITE" id="PS50887"/>
    </source>
</evidence>
<dbReference type="Gene3D" id="3.20.20.450">
    <property type="entry name" value="EAL domain"/>
    <property type="match status" value="1"/>
</dbReference>
<dbReference type="PANTHER" id="PTHR44757:SF2">
    <property type="entry name" value="BIOFILM ARCHITECTURE MAINTENANCE PROTEIN MBAA"/>
    <property type="match status" value="1"/>
</dbReference>
<dbReference type="InterPro" id="IPR001633">
    <property type="entry name" value="EAL_dom"/>
</dbReference>
<feature type="compositionally biased region" description="Basic and acidic residues" evidence="1">
    <location>
        <begin position="228"/>
        <end position="239"/>
    </location>
</feature>
<dbReference type="PANTHER" id="PTHR44757">
    <property type="entry name" value="DIGUANYLATE CYCLASE DGCP"/>
    <property type="match status" value="1"/>
</dbReference>
<dbReference type="Pfam" id="PF00990">
    <property type="entry name" value="GGDEF"/>
    <property type="match status" value="1"/>
</dbReference>
<dbReference type="PROSITE" id="PS50887">
    <property type="entry name" value="GGDEF"/>
    <property type="match status" value="1"/>
</dbReference>
<dbReference type="PROSITE" id="PS50883">
    <property type="entry name" value="EAL"/>
    <property type="match status" value="1"/>
</dbReference>
<evidence type="ECO:0000313" key="5">
    <source>
        <dbReference type="EMBL" id="SAL43524.1"/>
    </source>
</evidence>
<dbReference type="SUPFAM" id="SSF141868">
    <property type="entry name" value="EAL domain-like"/>
    <property type="match status" value="1"/>
</dbReference>
<dbReference type="CDD" id="cd01949">
    <property type="entry name" value="GGDEF"/>
    <property type="match status" value="1"/>
</dbReference>
<dbReference type="SMART" id="SM00267">
    <property type="entry name" value="GGDEF"/>
    <property type="match status" value="1"/>
</dbReference>
<name>A0A158HGP4_9BURK</name>
<feature type="transmembrane region" description="Helical" evidence="2">
    <location>
        <begin position="299"/>
        <end position="322"/>
    </location>
</feature>
<dbReference type="STRING" id="326474.AWB65_03329"/>
<dbReference type="Gene3D" id="3.30.70.270">
    <property type="match status" value="1"/>
</dbReference>
<dbReference type="InterPro" id="IPR035919">
    <property type="entry name" value="EAL_sf"/>
</dbReference>
<dbReference type="InterPro" id="IPR000160">
    <property type="entry name" value="GGDEF_dom"/>
</dbReference>
<dbReference type="AlphaFoldDB" id="A0A158HGP4"/>
<sequence length="792" mass="86942">MPPRRRRALLVIPVLGTLVLVLLWTVIFARLSVEKEATTHESMASAAILSSALEQHTIKAIHQVDQVTRFVKYEYEKSPDNFNLIGTVEKGVVQSDTLVQVSLIDEYGTLVANTADPHPKPIDLSDREHFKIHAHSNDDLLYISRPVRGRVSGLWTLQITRRLNHPDGSFAGVVVVSEDPAYFTSDFYNVASIGREGVIAVVSDNGSVLARNTGGGAAEGSATSPARTDTRTPAERAHGDFTASGVYPTSDHASGIYVDPIDNVKRIVSYRHIDGYPLGVLVGLSVKEEFIDYNHTRNVYLLMATFISLAMLGFFGVATGLIGKLLGREREMTHLVEFDLLTGLRNRYSTLQALRQDVADSGNLGHLALLFIDLDNFKTVNDTLGHNAGDIVLQMTASRLAETVGENGRLSRIGGDEFVVVVKGEEVERRAVELAEAISNMFATPFDVRGSAFVLHASIGIALFSVSNESEIDLLKKADLAMYSAKDSGKNCYQFYSPHLSHRADHLMKWEQQLRVALTERQLFLAYQPKIDLARRCITGFEALVRWNHPQHGLIPANEFIPVAESTGLIVPVGDFVIHTACMQLAQWQRDGYTGLSLAVNISAVQFWRGDLLETVARAISESGIPADKLELEITETVMMEYPELVQEKIAVLKRLGVRIALDDFGTGYSSLSYLNRFSVDTLKVDRSFIQAIPEDRSVCVMVSAIINLARSLGLTVVVEGTEKEEQIQWLAALGPIEAQGFLFSRPVPADGVQALLDRFGVCGWPAGKAPRSRDGLGEEPSSTALTDERGG</sequence>
<reference evidence="5" key="1">
    <citation type="submission" date="2016-01" db="EMBL/GenBank/DDBJ databases">
        <authorList>
            <person name="Peeters C."/>
        </authorList>
    </citation>
    <scope>NUCLEOTIDE SEQUENCE [LARGE SCALE GENOMIC DNA]</scope>
    <source>
        <strain evidence="5">LMG 22934</strain>
    </source>
</reference>
<gene>
    <name evidence="5" type="ORF">AWB65_03329</name>
</gene>
<proteinExistence type="predicted"/>
<dbReference type="CDD" id="cd01948">
    <property type="entry name" value="EAL"/>
    <property type="match status" value="1"/>
</dbReference>
<dbReference type="Pfam" id="PF00563">
    <property type="entry name" value="EAL"/>
    <property type="match status" value="1"/>
</dbReference>
<dbReference type="Gene3D" id="3.30.450.20">
    <property type="entry name" value="PAS domain"/>
    <property type="match status" value="2"/>
</dbReference>
<keyword evidence="2" id="KW-1133">Transmembrane helix</keyword>
<accession>A0A158HGP4</accession>
<keyword evidence="2" id="KW-0472">Membrane</keyword>
<dbReference type="SUPFAM" id="SSF55073">
    <property type="entry name" value="Nucleotide cyclase"/>
    <property type="match status" value="1"/>
</dbReference>
<evidence type="ECO:0000256" key="1">
    <source>
        <dbReference type="SAM" id="MobiDB-lite"/>
    </source>
</evidence>